<dbReference type="AlphaFoldDB" id="A0A4Y3QM70"/>
<comment type="caution">
    <text evidence="3">The sequence shown here is derived from an EMBL/GenBank/DDBJ whole genome shotgun (WGS) entry which is preliminary data.</text>
</comment>
<proteinExistence type="predicted"/>
<accession>A0A4Y3QM70</accession>
<name>A0A4Y3QM70_MICTE</name>
<protein>
    <recommendedName>
        <fullName evidence="5">Gram-positive cocci surface proteins LPxTG domain-containing protein</fullName>
    </recommendedName>
</protein>
<feature type="region of interest" description="Disordered" evidence="1">
    <location>
        <begin position="572"/>
        <end position="612"/>
    </location>
</feature>
<keyword evidence="2" id="KW-0812">Transmembrane</keyword>
<sequence>MITRPRTGLLTLVFGAVVTAAIVAGVVPASGAATIASTSASGIQMLDADGGALQQPAPLSEWTGGATVENSLAQTGDVLKLNTTRTTGVTARAASDGAQATIDSGLFQLRDRVPIAFTGLRASCGTDGSTSVTFDTLTVDGKNVLNTSKLSAGYTVALPTSATWGSTRLIVGERTVDRGRAQVTALRIEAEAGWSEIWRVRLGVAVCAPAALASPALVSGVTVTAPSGAVLIPGAPHLDAEGSVSAQAVSGTAPASTASDVSVAHAADGSSAVSVGSFRQVPDTSSVGDYMWSALRVYGLRLSVDSDGSSRLTFADTGSAVFVNGIWINTGTDLYTGVDATGSPRVRVHLNERVAQSDGSVLITALRYEDLTGAYPAVSLGVVRWSPAAAGPTPTPEPTTTTAPPLPRRYAFAVDATGPSAIAPAFVAAPGETMTAHVASTGADATAVTDGFAGQIAVRGIETSSSDTAASVGVDDLVLYPGTAMEVSLRDVRLRVTAVGTTLTTGGGTVAGQTVPAGAVAAGTRFAVAGRTAVVTLNAQALDGQAQTAVALQVDDRRGLGALVRVGVVTADAPQNSSDPGSGSQPAPQPRPSDGSSPEQLTPGPIGKDDVRAVGGAAASTSTALAKTGAEVSAVPGLIIAGVLAAVGGGVLIVFTRRRRAGRG</sequence>
<dbReference type="GeneID" id="57144956"/>
<dbReference type="EMBL" id="BJML01000007">
    <property type="protein sequence ID" value="GEB46325.1"/>
    <property type="molecule type" value="Genomic_DNA"/>
</dbReference>
<gene>
    <name evidence="3" type="ORF">MTE01_22700</name>
</gene>
<evidence type="ECO:0000313" key="4">
    <source>
        <dbReference type="Proteomes" id="UP000319525"/>
    </source>
</evidence>
<evidence type="ECO:0000256" key="1">
    <source>
        <dbReference type="SAM" id="MobiDB-lite"/>
    </source>
</evidence>
<dbReference type="RefSeq" id="WP_141377554.1">
    <property type="nucleotide sequence ID" value="NZ_BJML01000007.1"/>
</dbReference>
<keyword evidence="2" id="KW-1133">Transmembrane helix</keyword>
<reference evidence="3 4" key="1">
    <citation type="submission" date="2019-06" db="EMBL/GenBank/DDBJ databases">
        <title>Whole genome shotgun sequence of Microbacterium testaceum NBRC 12675.</title>
        <authorList>
            <person name="Hosoyama A."/>
            <person name="Uohara A."/>
            <person name="Ohji S."/>
            <person name="Ichikawa N."/>
        </authorList>
    </citation>
    <scope>NUCLEOTIDE SEQUENCE [LARGE SCALE GENOMIC DNA]</scope>
    <source>
        <strain evidence="3 4">NBRC 12675</strain>
    </source>
</reference>
<dbReference type="Proteomes" id="UP000319525">
    <property type="component" value="Unassembled WGS sequence"/>
</dbReference>
<feature type="compositionally biased region" description="Polar residues" evidence="1">
    <location>
        <begin position="573"/>
        <end position="586"/>
    </location>
</feature>
<keyword evidence="2" id="KW-0472">Membrane</keyword>
<feature type="transmembrane region" description="Helical" evidence="2">
    <location>
        <begin position="634"/>
        <end position="655"/>
    </location>
</feature>
<evidence type="ECO:0000313" key="3">
    <source>
        <dbReference type="EMBL" id="GEB46325.1"/>
    </source>
</evidence>
<dbReference type="OrthoDB" id="5109069at2"/>
<evidence type="ECO:0000256" key="2">
    <source>
        <dbReference type="SAM" id="Phobius"/>
    </source>
</evidence>
<evidence type="ECO:0008006" key="5">
    <source>
        <dbReference type="Google" id="ProtNLM"/>
    </source>
</evidence>
<organism evidence="3 4">
    <name type="scientific">Microbacterium testaceum</name>
    <name type="common">Aureobacterium testaceum</name>
    <name type="synonym">Brevibacterium testaceum</name>
    <dbReference type="NCBI Taxonomy" id="2033"/>
    <lineage>
        <taxon>Bacteria</taxon>
        <taxon>Bacillati</taxon>
        <taxon>Actinomycetota</taxon>
        <taxon>Actinomycetes</taxon>
        <taxon>Micrococcales</taxon>
        <taxon>Microbacteriaceae</taxon>
        <taxon>Microbacterium</taxon>
    </lineage>
</organism>